<dbReference type="AlphaFoldDB" id="X6N5U7"/>
<keyword evidence="1" id="KW-0812">Transmembrane</keyword>
<gene>
    <name evidence="2" type="ORF">RFI_15537</name>
</gene>
<comment type="caution">
    <text evidence="2">The sequence shown here is derived from an EMBL/GenBank/DDBJ whole genome shotgun (WGS) entry which is preliminary data.</text>
</comment>
<sequence>FILFYLLLLFFYFFFFFLSFRIFLKIIISCTSFCCVCVCVYCILISRVDVNPDVEDTGECYASGWSDVILGYVENFVDIGMGMVITDGPYPGFSCASLSHKYHDNLNDSVFRQQFLQNQFYIQMKAQNIYVHTPDYYYYVGGNRNKYPYAERTYTLPRWEDMVTNKNCYIYYLFFLKKKKNKI</sequence>
<evidence type="ECO:0000313" key="3">
    <source>
        <dbReference type="Proteomes" id="UP000023152"/>
    </source>
</evidence>
<accession>X6N5U7</accession>
<dbReference type="Proteomes" id="UP000023152">
    <property type="component" value="Unassembled WGS sequence"/>
</dbReference>
<dbReference type="OrthoDB" id="10266592at2759"/>
<protein>
    <submittedName>
        <fullName evidence="2">Uncharacterized protein</fullName>
    </submittedName>
</protein>
<feature type="transmembrane region" description="Helical" evidence="1">
    <location>
        <begin position="6"/>
        <end position="24"/>
    </location>
</feature>
<keyword evidence="1" id="KW-1133">Transmembrane helix</keyword>
<name>X6N5U7_RETFI</name>
<proteinExistence type="predicted"/>
<dbReference type="EMBL" id="ASPP01011408">
    <property type="protein sequence ID" value="ETO21665.1"/>
    <property type="molecule type" value="Genomic_DNA"/>
</dbReference>
<keyword evidence="3" id="KW-1185">Reference proteome</keyword>
<reference evidence="2 3" key="1">
    <citation type="journal article" date="2013" name="Curr. Biol.">
        <title>The Genome of the Foraminiferan Reticulomyxa filosa.</title>
        <authorList>
            <person name="Glockner G."/>
            <person name="Hulsmann N."/>
            <person name="Schleicher M."/>
            <person name="Noegel A.A."/>
            <person name="Eichinger L."/>
            <person name="Gallinger C."/>
            <person name="Pawlowski J."/>
            <person name="Sierra R."/>
            <person name="Euteneuer U."/>
            <person name="Pillet L."/>
            <person name="Moustafa A."/>
            <person name="Platzer M."/>
            <person name="Groth M."/>
            <person name="Szafranski K."/>
            <person name="Schliwa M."/>
        </authorList>
    </citation>
    <scope>NUCLEOTIDE SEQUENCE [LARGE SCALE GENOMIC DNA]</scope>
</reference>
<evidence type="ECO:0000256" key="1">
    <source>
        <dbReference type="SAM" id="Phobius"/>
    </source>
</evidence>
<feature type="non-terminal residue" evidence="2">
    <location>
        <position position="1"/>
    </location>
</feature>
<keyword evidence="1" id="KW-0472">Membrane</keyword>
<evidence type="ECO:0000313" key="2">
    <source>
        <dbReference type="EMBL" id="ETO21665.1"/>
    </source>
</evidence>
<organism evidence="2 3">
    <name type="scientific">Reticulomyxa filosa</name>
    <dbReference type="NCBI Taxonomy" id="46433"/>
    <lineage>
        <taxon>Eukaryota</taxon>
        <taxon>Sar</taxon>
        <taxon>Rhizaria</taxon>
        <taxon>Retaria</taxon>
        <taxon>Foraminifera</taxon>
        <taxon>Monothalamids</taxon>
        <taxon>Reticulomyxidae</taxon>
        <taxon>Reticulomyxa</taxon>
    </lineage>
</organism>